<dbReference type="Proteomes" id="UP000003560">
    <property type="component" value="Unassembled WGS sequence"/>
</dbReference>
<keyword evidence="3" id="KW-1185">Reference proteome</keyword>
<sequence length="42" mass="4406">MDAFTPANYSHPGPSAQRVKGHVLQGHDGTNPARPIAMLHGA</sequence>
<name>B6GEN6_9ACTN</name>
<dbReference type="HOGENOM" id="CLU_3250024_0_0_11"/>
<gene>
    <name evidence="2" type="ORF">COLSTE_02581</name>
</gene>
<accession>B6GEN6</accession>
<proteinExistence type="predicted"/>
<reference evidence="2 3" key="1">
    <citation type="submission" date="2008-10" db="EMBL/GenBank/DDBJ databases">
        <title>Draft genome sequence of Collinsella stercoris (DSM 13279).</title>
        <authorList>
            <person name="Sudarsanam P."/>
            <person name="Ley R."/>
            <person name="Guruge J."/>
            <person name="Turnbaugh P.J."/>
            <person name="Mahowald M."/>
            <person name="Liep D."/>
            <person name="Gordon J."/>
        </authorList>
    </citation>
    <scope>NUCLEOTIDE SEQUENCE [LARGE SCALE GENOMIC DNA]</scope>
    <source>
        <strain evidence="2 3">DSM 13279</strain>
    </source>
</reference>
<dbReference type="AlphaFoldDB" id="B6GEN6"/>
<organism evidence="2 3">
    <name type="scientific">Collinsella stercoris DSM 13279</name>
    <dbReference type="NCBI Taxonomy" id="445975"/>
    <lineage>
        <taxon>Bacteria</taxon>
        <taxon>Bacillati</taxon>
        <taxon>Actinomycetota</taxon>
        <taxon>Coriobacteriia</taxon>
        <taxon>Coriobacteriales</taxon>
        <taxon>Coriobacteriaceae</taxon>
        <taxon>Collinsella</taxon>
    </lineage>
</organism>
<evidence type="ECO:0000313" key="2">
    <source>
        <dbReference type="EMBL" id="EEA89258.1"/>
    </source>
</evidence>
<evidence type="ECO:0000313" key="3">
    <source>
        <dbReference type="Proteomes" id="UP000003560"/>
    </source>
</evidence>
<protein>
    <recommendedName>
        <fullName evidence="4">Alpha/beta hydrolase</fullName>
    </recommendedName>
</protein>
<reference evidence="2 3" key="2">
    <citation type="submission" date="2008-10" db="EMBL/GenBank/DDBJ databases">
        <authorList>
            <person name="Fulton L."/>
            <person name="Clifton S."/>
            <person name="Fulton B."/>
            <person name="Xu J."/>
            <person name="Minx P."/>
            <person name="Pepin K.H."/>
            <person name="Johnson M."/>
            <person name="Thiruvilangam P."/>
            <person name="Bhonagiri V."/>
            <person name="Nash W.E."/>
            <person name="Mardis E.R."/>
            <person name="Wilson R.K."/>
        </authorList>
    </citation>
    <scope>NUCLEOTIDE SEQUENCE [LARGE SCALE GENOMIC DNA]</scope>
    <source>
        <strain evidence="2 3">DSM 13279</strain>
    </source>
</reference>
<evidence type="ECO:0000256" key="1">
    <source>
        <dbReference type="SAM" id="MobiDB-lite"/>
    </source>
</evidence>
<comment type="caution">
    <text evidence="2">The sequence shown here is derived from an EMBL/GenBank/DDBJ whole genome shotgun (WGS) entry which is preliminary data.</text>
</comment>
<dbReference type="EMBL" id="ABXJ01000175">
    <property type="protein sequence ID" value="EEA89258.1"/>
    <property type="molecule type" value="Genomic_DNA"/>
</dbReference>
<evidence type="ECO:0008006" key="4">
    <source>
        <dbReference type="Google" id="ProtNLM"/>
    </source>
</evidence>
<feature type="region of interest" description="Disordered" evidence="1">
    <location>
        <begin position="1"/>
        <end position="42"/>
    </location>
</feature>